<name>A0A9Y1BQX0_9ARCH</name>
<accession>A0A9Y1BQX0</accession>
<gene>
    <name evidence="1" type="ORF">K9W46_14405</name>
</gene>
<evidence type="ECO:0000313" key="1">
    <source>
        <dbReference type="EMBL" id="UJG43548.1"/>
    </source>
</evidence>
<dbReference type="AlphaFoldDB" id="A0A9Y1BQX0"/>
<reference evidence="1" key="1">
    <citation type="journal article" date="2022" name="Nat. Microbiol.">
        <title>Unique mobile elements and scalable gene flow at the prokaryote-eukaryote boundary revealed by circularized Asgard archaea genomes.</title>
        <authorList>
            <person name="Wu F."/>
            <person name="Speth D.R."/>
            <person name="Philosof A."/>
            <person name="Cremiere A."/>
            <person name="Narayanan A."/>
            <person name="Barco R.A."/>
            <person name="Connon S.A."/>
            <person name="Amend J.P."/>
            <person name="Antoshechkin I.A."/>
            <person name="Orphan V.J."/>
        </authorList>
    </citation>
    <scope>NUCLEOTIDE SEQUENCE</scope>
    <source>
        <strain evidence="1">PR6</strain>
    </source>
</reference>
<dbReference type="Proteomes" id="UP001200513">
    <property type="component" value="Chromosome"/>
</dbReference>
<protein>
    <submittedName>
        <fullName evidence="1">Uncharacterized protein</fullName>
    </submittedName>
</protein>
<sequence length="231" mass="27308">MLFDDFEIKEYLENFFSKNLAAKDYPEPDTDLDHKLVWNYSENEDTFSVPLDPINDPYEYLGVTVGEVFAHHRFKPIVWHLYLFGNKIKSFEWIKLKDGTDYLFNVGTYSFISYIYDFKSGKRLYKNPIEEIKSQIVSLNLKHDISVNDVNEFVDYSFPENYRWGEVSRNAVIALIIDNFNKDKINVNVLGLINRVLHEYSSYEPDQQLLERVKKGDSPFELGTIFYNDFI</sequence>
<organism evidence="1">
    <name type="scientific">Candidatus Heimdallarchaeum endolithica</name>
    <dbReference type="NCBI Taxonomy" id="2876572"/>
    <lineage>
        <taxon>Archaea</taxon>
        <taxon>Promethearchaeati</taxon>
        <taxon>Candidatus Heimdallarchaeota</taxon>
        <taxon>Candidatus Heimdallarchaeia (ex Rinke et al. 2021) (nom. nud.)</taxon>
        <taxon>Candidatus Heimdallarchaeales</taxon>
        <taxon>Candidatus Heimdallarchaeaceae</taxon>
        <taxon>Candidatus Heimdallarchaeum</taxon>
    </lineage>
</organism>
<proteinExistence type="predicted"/>
<dbReference type="EMBL" id="CP084167">
    <property type="protein sequence ID" value="UJG43548.1"/>
    <property type="molecule type" value="Genomic_DNA"/>
</dbReference>